<dbReference type="HOGENOM" id="CLU_082466_0_0_1"/>
<dbReference type="GeneID" id="9672574"/>
<feature type="signal peptide" evidence="1">
    <location>
        <begin position="1"/>
        <end position="25"/>
    </location>
</feature>
<keyword evidence="3" id="KW-1185">Reference proteome</keyword>
<gene>
    <name evidence="2" type="ORF">NECHADRAFT_79715</name>
</gene>
<evidence type="ECO:0000256" key="1">
    <source>
        <dbReference type="SAM" id="SignalP"/>
    </source>
</evidence>
<dbReference type="EMBL" id="GG698911">
    <property type="protein sequence ID" value="EEU39833.1"/>
    <property type="molecule type" value="Genomic_DNA"/>
</dbReference>
<reference evidence="2 3" key="1">
    <citation type="journal article" date="2009" name="PLoS Genet.">
        <title>The genome of Nectria haematococca: contribution of supernumerary chromosomes to gene expansion.</title>
        <authorList>
            <person name="Coleman J.J."/>
            <person name="Rounsley S.D."/>
            <person name="Rodriguez-Carres M."/>
            <person name="Kuo A."/>
            <person name="Wasmann C.C."/>
            <person name="Grimwood J."/>
            <person name="Schmutz J."/>
            <person name="Taga M."/>
            <person name="White G.J."/>
            <person name="Zhou S."/>
            <person name="Schwartz D.C."/>
            <person name="Freitag M."/>
            <person name="Ma L.J."/>
            <person name="Danchin E.G."/>
            <person name="Henrissat B."/>
            <person name="Coutinho P.M."/>
            <person name="Nelson D.R."/>
            <person name="Straney D."/>
            <person name="Napoli C.A."/>
            <person name="Barker B.M."/>
            <person name="Gribskov M."/>
            <person name="Rep M."/>
            <person name="Kroken S."/>
            <person name="Molnar I."/>
            <person name="Rensing C."/>
            <person name="Kennell J.C."/>
            <person name="Zamora J."/>
            <person name="Farman M.L."/>
            <person name="Selker E.U."/>
            <person name="Salamov A."/>
            <person name="Shapiro H."/>
            <person name="Pangilinan J."/>
            <person name="Lindquist E."/>
            <person name="Lamers C."/>
            <person name="Grigoriev I.V."/>
            <person name="Geiser D.M."/>
            <person name="Covert S.F."/>
            <person name="Temporini E."/>
            <person name="Vanetten H.D."/>
        </authorList>
    </citation>
    <scope>NUCLEOTIDE SEQUENCE [LARGE SCALE GENOMIC DNA]</scope>
    <source>
        <strain evidence="3">ATCC MYA-4622 / CBS 123669 / FGSC 9596 / NRRL 45880 / 77-13-4</strain>
    </source>
</reference>
<sequence>MAGLTFSHPLVLLVLLLAFSHFLEAADFSRNRQPKGDLKVRLDYALATNGGRNKRLKSETAHKWVFSTYLVFNEPVSSITSGQLKQIAFDAFDEMAEDIMQYDPENEARTGRPRRLPGVMTIMAFDNEIILASSQKGSVAFLSRYPDNPVSQTLDLCQTAWRDQVLSQEPENEQKATQDHFRQRKCGEVSTFFQYYQIHDKKIADLAPKARDVWGCNLLVKHANIDVDYFQNDVQEEPYDLDEIAGGIKKIGQIQMHPCNDNEKVLWSRQ</sequence>
<dbReference type="KEGG" id="nhe:NECHADRAFT_79715"/>
<dbReference type="VEuPathDB" id="FungiDB:NECHADRAFT_79715"/>
<dbReference type="AlphaFoldDB" id="C7Z8A0"/>
<evidence type="ECO:0000313" key="2">
    <source>
        <dbReference type="EMBL" id="EEU39833.1"/>
    </source>
</evidence>
<feature type="chain" id="PRO_5002988584" evidence="1">
    <location>
        <begin position="26"/>
        <end position="270"/>
    </location>
</feature>
<dbReference type="InParanoid" id="C7Z8A0"/>
<dbReference type="RefSeq" id="XP_003045546.1">
    <property type="nucleotide sequence ID" value="XM_003045500.1"/>
</dbReference>
<name>C7Z8A0_FUSV7</name>
<protein>
    <submittedName>
        <fullName evidence="2">Uncharacterized protein</fullName>
    </submittedName>
</protein>
<dbReference type="Proteomes" id="UP000005206">
    <property type="component" value="Chromosome 4"/>
</dbReference>
<accession>C7Z8A0</accession>
<dbReference type="OrthoDB" id="3780330at2759"/>
<proteinExistence type="predicted"/>
<dbReference type="OMA" id="AWGNEII"/>
<evidence type="ECO:0000313" key="3">
    <source>
        <dbReference type="Proteomes" id="UP000005206"/>
    </source>
</evidence>
<keyword evidence="1" id="KW-0732">Signal</keyword>
<organism evidence="2 3">
    <name type="scientific">Fusarium vanettenii (strain ATCC MYA-4622 / CBS 123669 / FGSC 9596 / NRRL 45880 / 77-13-4)</name>
    <name type="common">Fusarium solani subsp. pisi</name>
    <dbReference type="NCBI Taxonomy" id="660122"/>
    <lineage>
        <taxon>Eukaryota</taxon>
        <taxon>Fungi</taxon>
        <taxon>Dikarya</taxon>
        <taxon>Ascomycota</taxon>
        <taxon>Pezizomycotina</taxon>
        <taxon>Sordariomycetes</taxon>
        <taxon>Hypocreomycetidae</taxon>
        <taxon>Hypocreales</taxon>
        <taxon>Nectriaceae</taxon>
        <taxon>Fusarium</taxon>
        <taxon>Fusarium solani species complex</taxon>
        <taxon>Fusarium vanettenii</taxon>
    </lineage>
</organism>
<dbReference type="eggNOG" id="ENOG502SCUT">
    <property type="taxonomic scope" value="Eukaryota"/>
</dbReference>